<dbReference type="InterPro" id="IPR008978">
    <property type="entry name" value="HSP20-like_chaperone"/>
</dbReference>
<dbReference type="Gene3D" id="2.60.40.790">
    <property type="match status" value="1"/>
</dbReference>
<dbReference type="STRING" id="1884261.A0A5C3QPF7"/>
<dbReference type="CDD" id="cd06464">
    <property type="entry name" value="ACD_sHsps-like"/>
    <property type="match status" value="1"/>
</dbReference>
<keyword evidence="6" id="KW-1185">Reference proteome</keyword>
<evidence type="ECO:0000256" key="3">
    <source>
        <dbReference type="SAM" id="MobiDB-lite"/>
    </source>
</evidence>
<comment type="similarity">
    <text evidence="1 2">Belongs to the small heat shock protein (HSP20) family.</text>
</comment>
<dbReference type="SUPFAM" id="SSF49764">
    <property type="entry name" value="HSP20-like chaperones"/>
    <property type="match status" value="1"/>
</dbReference>
<proteinExistence type="inferred from homology"/>
<dbReference type="OrthoDB" id="1431247at2759"/>
<accession>A0A5C3QPF7</accession>
<dbReference type="AlphaFoldDB" id="A0A5C3QPF7"/>
<gene>
    <name evidence="5" type="ORF">BDV98DRAFT_351218</name>
</gene>
<dbReference type="Proteomes" id="UP000305067">
    <property type="component" value="Unassembled WGS sequence"/>
</dbReference>
<feature type="domain" description="SHSP" evidence="4">
    <location>
        <begin position="47"/>
        <end position="177"/>
    </location>
</feature>
<evidence type="ECO:0000256" key="1">
    <source>
        <dbReference type="PROSITE-ProRule" id="PRU00285"/>
    </source>
</evidence>
<name>A0A5C3QPF7_9AGAR</name>
<feature type="region of interest" description="Disordered" evidence="3">
    <location>
        <begin position="189"/>
        <end position="233"/>
    </location>
</feature>
<evidence type="ECO:0000313" key="5">
    <source>
        <dbReference type="EMBL" id="TFL03865.1"/>
    </source>
</evidence>
<dbReference type="EMBL" id="ML178819">
    <property type="protein sequence ID" value="TFL03865.1"/>
    <property type="molecule type" value="Genomic_DNA"/>
</dbReference>
<evidence type="ECO:0000313" key="6">
    <source>
        <dbReference type="Proteomes" id="UP000305067"/>
    </source>
</evidence>
<dbReference type="InterPro" id="IPR002068">
    <property type="entry name" value="A-crystallin/Hsp20_dom"/>
</dbReference>
<protein>
    <recommendedName>
        <fullName evidence="4">SHSP domain-containing protein</fullName>
    </recommendedName>
</protein>
<dbReference type="PROSITE" id="PS01031">
    <property type="entry name" value="SHSP"/>
    <property type="match status" value="1"/>
</dbReference>
<evidence type="ECO:0000259" key="4">
    <source>
        <dbReference type="PROSITE" id="PS01031"/>
    </source>
</evidence>
<evidence type="ECO:0000256" key="2">
    <source>
        <dbReference type="RuleBase" id="RU003616"/>
    </source>
</evidence>
<dbReference type="Pfam" id="PF00011">
    <property type="entry name" value="HSP20"/>
    <property type="match status" value="1"/>
</dbReference>
<sequence>MPLTPRSNSPKRVVSTDEFGLMFHRYMNAYVSRLKKDSREQQLAVKRYHTPLTPRMDLQEFGGANPYVHAYLELPGMEREDIVISIPPGAGVITVFGERKETFGRVDAEIAANVNPFQKAGVSIREIKNGKFRRDIPAPRWLAEGQVTAVVSDGVLRLSWPLAQPTAATKLPSTSNAGSSLLFSDPVPAQHVATAEPGPGMVRRRSSGESSSASSTVEEPPQRSTSAKMEEDS</sequence>
<organism evidence="5 6">
    <name type="scientific">Pterulicium gracile</name>
    <dbReference type="NCBI Taxonomy" id="1884261"/>
    <lineage>
        <taxon>Eukaryota</taxon>
        <taxon>Fungi</taxon>
        <taxon>Dikarya</taxon>
        <taxon>Basidiomycota</taxon>
        <taxon>Agaricomycotina</taxon>
        <taxon>Agaricomycetes</taxon>
        <taxon>Agaricomycetidae</taxon>
        <taxon>Agaricales</taxon>
        <taxon>Pleurotineae</taxon>
        <taxon>Pterulaceae</taxon>
        <taxon>Pterulicium</taxon>
    </lineage>
</organism>
<reference evidence="5 6" key="1">
    <citation type="journal article" date="2019" name="Nat. Ecol. Evol.">
        <title>Megaphylogeny resolves global patterns of mushroom evolution.</title>
        <authorList>
            <person name="Varga T."/>
            <person name="Krizsan K."/>
            <person name="Foldi C."/>
            <person name="Dima B."/>
            <person name="Sanchez-Garcia M."/>
            <person name="Sanchez-Ramirez S."/>
            <person name="Szollosi G.J."/>
            <person name="Szarkandi J.G."/>
            <person name="Papp V."/>
            <person name="Albert L."/>
            <person name="Andreopoulos W."/>
            <person name="Angelini C."/>
            <person name="Antonin V."/>
            <person name="Barry K.W."/>
            <person name="Bougher N.L."/>
            <person name="Buchanan P."/>
            <person name="Buyck B."/>
            <person name="Bense V."/>
            <person name="Catcheside P."/>
            <person name="Chovatia M."/>
            <person name="Cooper J."/>
            <person name="Damon W."/>
            <person name="Desjardin D."/>
            <person name="Finy P."/>
            <person name="Geml J."/>
            <person name="Haridas S."/>
            <person name="Hughes K."/>
            <person name="Justo A."/>
            <person name="Karasinski D."/>
            <person name="Kautmanova I."/>
            <person name="Kiss B."/>
            <person name="Kocsube S."/>
            <person name="Kotiranta H."/>
            <person name="LaButti K.M."/>
            <person name="Lechner B.E."/>
            <person name="Liimatainen K."/>
            <person name="Lipzen A."/>
            <person name="Lukacs Z."/>
            <person name="Mihaltcheva S."/>
            <person name="Morgado L.N."/>
            <person name="Niskanen T."/>
            <person name="Noordeloos M.E."/>
            <person name="Ohm R.A."/>
            <person name="Ortiz-Santana B."/>
            <person name="Ovrebo C."/>
            <person name="Racz N."/>
            <person name="Riley R."/>
            <person name="Savchenko A."/>
            <person name="Shiryaev A."/>
            <person name="Soop K."/>
            <person name="Spirin V."/>
            <person name="Szebenyi C."/>
            <person name="Tomsovsky M."/>
            <person name="Tulloss R.E."/>
            <person name="Uehling J."/>
            <person name="Grigoriev I.V."/>
            <person name="Vagvolgyi C."/>
            <person name="Papp T."/>
            <person name="Martin F.M."/>
            <person name="Miettinen O."/>
            <person name="Hibbett D.S."/>
            <person name="Nagy L.G."/>
        </authorList>
    </citation>
    <scope>NUCLEOTIDE SEQUENCE [LARGE SCALE GENOMIC DNA]</scope>
    <source>
        <strain evidence="5 6">CBS 309.79</strain>
    </source>
</reference>